<feature type="region of interest" description="Disordered" evidence="1">
    <location>
        <begin position="1"/>
        <end position="23"/>
    </location>
</feature>
<gene>
    <name evidence="2" type="ORF">TGAMA5MH_09995</name>
</gene>
<organism evidence="2 3">
    <name type="scientific">Trichoderma gamsii</name>
    <dbReference type="NCBI Taxonomy" id="398673"/>
    <lineage>
        <taxon>Eukaryota</taxon>
        <taxon>Fungi</taxon>
        <taxon>Dikarya</taxon>
        <taxon>Ascomycota</taxon>
        <taxon>Pezizomycotina</taxon>
        <taxon>Sordariomycetes</taxon>
        <taxon>Hypocreomycetidae</taxon>
        <taxon>Hypocreales</taxon>
        <taxon>Hypocreaceae</taxon>
        <taxon>Trichoderma</taxon>
    </lineage>
</organism>
<protein>
    <recommendedName>
        <fullName evidence="4">Velvet domain-containing protein</fullName>
    </recommendedName>
</protein>
<dbReference type="Proteomes" id="UP000236546">
    <property type="component" value="Unassembled WGS sequence"/>
</dbReference>
<comment type="caution">
    <text evidence="2">The sequence shown here is derived from an EMBL/GenBank/DDBJ whole genome shotgun (WGS) entry which is preliminary data.</text>
</comment>
<proteinExistence type="predicted"/>
<evidence type="ECO:0000313" key="3">
    <source>
        <dbReference type="Proteomes" id="UP000236546"/>
    </source>
</evidence>
<evidence type="ECO:0000313" key="2">
    <source>
        <dbReference type="EMBL" id="PNP38131.1"/>
    </source>
</evidence>
<evidence type="ECO:0000256" key="1">
    <source>
        <dbReference type="SAM" id="MobiDB-lite"/>
    </source>
</evidence>
<sequence length="125" mass="13286">MASSYTMSFSPPMQITTKPQSPIKSGTNIKITAKLAVADPTGNYMAHADALDANGQEVNGVLKGQLAASWEPTNGGNAAETIVFKFDRMNISEPGSYQIRIQAYKQVAGGINQLTKTTIPVQVIA</sequence>
<evidence type="ECO:0008006" key="4">
    <source>
        <dbReference type="Google" id="ProtNLM"/>
    </source>
</evidence>
<dbReference type="OrthoDB" id="4881414at2759"/>
<reference evidence="2 3" key="1">
    <citation type="submission" date="2017-02" db="EMBL/GenBank/DDBJ databases">
        <title>Genomes of Trichoderma spp. with biocontrol activity.</title>
        <authorList>
            <person name="Gardiner D."/>
            <person name="Kazan K."/>
            <person name="Vos C."/>
            <person name="Harvey P."/>
        </authorList>
    </citation>
    <scope>NUCLEOTIDE SEQUENCE [LARGE SCALE GENOMIC DNA]</scope>
    <source>
        <strain evidence="2 3">A5MH</strain>
    </source>
</reference>
<name>A0A2K0SXZ1_9HYPO</name>
<accession>A0A2K0SXZ1</accession>
<dbReference type="AlphaFoldDB" id="A0A2K0SXZ1"/>
<dbReference type="EMBL" id="MTYH01000114">
    <property type="protein sequence ID" value="PNP38131.1"/>
    <property type="molecule type" value="Genomic_DNA"/>
</dbReference>